<sequence>MRWVFAATLPGIATMSYFFGLGVLSNVLLAATLGLRLKQPCYECANDQYE</sequence>
<accession>A0A455UEI5</accession>
<reference evidence="1 2" key="1">
    <citation type="journal article" date="2019" name="Microbiol. Resour. Announc.">
        <title>Complete Genome Sequence of Halomonas sulfidaeris Strain Esulfide1 Isolated from a Metal Sulfide Rock at a Depth of 2,200 Meters, Obtained Using Nanopore Sequencing.</title>
        <authorList>
            <person name="Saito M."/>
            <person name="Nishigata A."/>
            <person name="Galipon J."/>
            <person name="Arakawa K."/>
        </authorList>
    </citation>
    <scope>NUCLEOTIDE SEQUENCE [LARGE SCALE GENOMIC DNA]</scope>
    <source>
        <strain evidence="1 2">ATCC BAA-803</strain>
    </source>
</reference>
<evidence type="ECO:0000313" key="2">
    <source>
        <dbReference type="Proteomes" id="UP000320231"/>
    </source>
</evidence>
<dbReference type="KEGG" id="hsr:HSBAA_28500"/>
<protein>
    <submittedName>
        <fullName evidence="1">Uncharacterized protein</fullName>
    </submittedName>
</protein>
<name>A0A455UEI5_9GAMM</name>
<evidence type="ECO:0000313" key="1">
    <source>
        <dbReference type="EMBL" id="BBI61544.1"/>
    </source>
</evidence>
<dbReference type="AlphaFoldDB" id="A0A455UEI5"/>
<dbReference type="Proteomes" id="UP000320231">
    <property type="component" value="Chromosome"/>
</dbReference>
<dbReference type="EMBL" id="AP019514">
    <property type="protein sequence ID" value="BBI61544.1"/>
    <property type="molecule type" value="Genomic_DNA"/>
</dbReference>
<gene>
    <name evidence="1" type="ORF">HSBAA_28500</name>
</gene>
<organism evidence="1 2">
    <name type="scientific">Vreelandella sulfidaeris</name>
    <dbReference type="NCBI Taxonomy" id="115553"/>
    <lineage>
        <taxon>Bacteria</taxon>
        <taxon>Pseudomonadati</taxon>
        <taxon>Pseudomonadota</taxon>
        <taxon>Gammaproteobacteria</taxon>
        <taxon>Oceanospirillales</taxon>
        <taxon>Halomonadaceae</taxon>
        <taxon>Vreelandella</taxon>
    </lineage>
</organism>
<proteinExistence type="predicted"/>